<name>A0A915XLT6_9BACT</name>
<keyword evidence="9" id="KW-0234">DNA repair</keyword>
<dbReference type="GO" id="GO:0006310">
    <property type="term" value="P:DNA recombination"/>
    <property type="evidence" value="ECO:0007669"/>
    <property type="project" value="InterPro"/>
</dbReference>
<evidence type="ECO:0000256" key="10">
    <source>
        <dbReference type="ARBA" id="ARBA00023235"/>
    </source>
</evidence>
<proteinExistence type="inferred from homology"/>
<protein>
    <submittedName>
        <fullName evidence="12">RecBCD enzyme subunit RecD</fullName>
    </submittedName>
</protein>
<dbReference type="InterPro" id="IPR027417">
    <property type="entry name" value="P-loop_NTPase"/>
</dbReference>
<dbReference type="NCBIfam" id="TIGR01447">
    <property type="entry name" value="recD"/>
    <property type="match status" value="1"/>
</dbReference>
<dbReference type="RefSeq" id="WP_267927167.1">
    <property type="nucleotide sequence ID" value="NZ_AP024233.1"/>
</dbReference>
<dbReference type="EMBL" id="AP024233">
    <property type="protein sequence ID" value="BCO10436.1"/>
    <property type="molecule type" value="Genomic_DNA"/>
</dbReference>
<dbReference type="CDD" id="cd17933">
    <property type="entry name" value="DEXSc_RecD-like"/>
    <property type="match status" value="1"/>
</dbReference>
<evidence type="ECO:0000256" key="5">
    <source>
        <dbReference type="ARBA" id="ARBA00022806"/>
    </source>
</evidence>
<dbReference type="CDD" id="cd18809">
    <property type="entry name" value="SF1_C_RecD"/>
    <property type="match status" value="1"/>
</dbReference>
<dbReference type="Pfam" id="PF13245">
    <property type="entry name" value="AAA_19"/>
    <property type="match status" value="1"/>
</dbReference>
<dbReference type="AlphaFoldDB" id="A0A915XLT6"/>
<dbReference type="InterPro" id="IPR041851">
    <property type="entry name" value="RecD_N_sf"/>
</dbReference>
<dbReference type="Gene3D" id="1.10.10.1020">
    <property type="entry name" value="RecBCD complex, subunit RecD, N-terminal domain"/>
    <property type="match status" value="1"/>
</dbReference>
<dbReference type="InterPro" id="IPR050534">
    <property type="entry name" value="Coronavir_polyprotein_1ab"/>
</dbReference>
<keyword evidence="7" id="KW-0067">ATP-binding</keyword>
<dbReference type="Gene3D" id="3.40.50.300">
    <property type="entry name" value="P-loop containing nucleotide triphosphate hydrolases"/>
    <property type="match status" value="3"/>
</dbReference>
<dbReference type="InterPro" id="IPR003593">
    <property type="entry name" value="AAA+_ATPase"/>
</dbReference>
<dbReference type="GO" id="GO:0006302">
    <property type="term" value="P:double-strand break repair"/>
    <property type="evidence" value="ECO:0007669"/>
    <property type="project" value="InterPro"/>
</dbReference>
<keyword evidence="10" id="KW-0413">Isomerase</keyword>
<keyword evidence="6" id="KW-0269">Exonuclease</keyword>
<keyword evidence="5" id="KW-0347">Helicase</keyword>
<dbReference type="PANTHER" id="PTHR43788">
    <property type="entry name" value="DNA2/NAM7 HELICASE FAMILY MEMBER"/>
    <property type="match status" value="1"/>
</dbReference>
<keyword evidence="13" id="KW-1185">Reference proteome</keyword>
<dbReference type="PANTHER" id="PTHR43788:SF6">
    <property type="entry name" value="DNA HELICASE B"/>
    <property type="match status" value="1"/>
</dbReference>
<evidence type="ECO:0000256" key="8">
    <source>
        <dbReference type="ARBA" id="ARBA00023125"/>
    </source>
</evidence>
<evidence type="ECO:0000256" key="4">
    <source>
        <dbReference type="ARBA" id="ARBA00022801"/>
    </source>
</evidence>
<accession>A0A915XLT6</accession>
<organism evidence="12 13">
    <name type="scientific">Desulfolithobacter dissulfuricans</name>
    <dbReference type="NCBI Taxonomy" id="2795293"/>
    <lineage>
        <taxon>Bacteria</taxon>
        <taxon>Pseudomonadati</taxon>
        <taxon>Thermodesulfobacteriota</taxon>
        <taxon>Desulfobulbia</taxon>
        <taxon>Desulfobulbales</taxon>
        <taxon>Desulfobulbaceae</taxon>
        <taxon>Desulfolithobacter</taxon>
    </lineage>
</organism>
<gene>
    <name evidence="12" type="primary">recD</name>
    <name evidence="12" type="ORF">GF1_28120</name>
</gene>
<dbReference type="InterPro" id="IPR049550">
    <property type="entry name" value="RecD_N"/>
</dbReference>
<keyword evidence="2" id="KW-0547">Nucleotide-binding</keyword>
<dbReference type="GO" id="GO:0003677">
    <property type="term" value="F:DNA binding"/>
    <property type="evidence" value="ECO:0007669"/>
    <property type="project" value="UniProtKB-KW"/>
</dbReference>
<sequence>MMGPDGADRQMADLLKQAVDSGQLRDLDRHVALFLERLAGGDQPWLLLAAALASRAVGEGHVCLPLETVAGRPVFGVAPGGEDPPPLLAPDLDSWRRSLLQSGVVSGDPSTPLVLDRRDRLYLGRYFRYEQAVARRLLAKSCSLEEVDTARGASLLRRLFGPVADGVDWQRAAAALALVKRLVVISGGPGTGKTHTVARLLALLQGMHGGALRIGLAAPTGKAAARLQESIGKVLQSAGIRDFLADLDIDVPDRAMTLHRLLGVVPGSGRFRHDSSRPLALDVLVIDEASMIDLELMASVLDALPDQARLVLLGDRDQLASVEAGSLFGDLCSRADAGWSGGLCQVMGRLTGMALEPGDPSPPAFNDAVVMLRKSYRFHDDSGIGRLARAVNRGDGRELEEIMASGGTDLTLVSATGPGQREWLAREIVARYRPLFTARDGGEALAALDRFRILCVLRQGTFGVAGVNSLVEQVLRRQGLIPPETRWYRGRPVMILANHYGLKLYNGDIGVLWPDGQGQLMAWFLRPDKTLRPVAPARLPRHETAWAITVHKAQGSEFEHVLLLLPGQDGGRGGGYLPLLTRELLYTGITRASGRLTICSSVQTLHTAVQRRVVRFSGLADLLATDSACNLNQ</sequence>
<keyword evidence="3" id="KW-0227">DNA damage</keyword>
<keyword evidence="4" id="KW-0378">Hydrolase</keyword>
<evidence type="ECO:0000259" key="11">
    <source>
        <dbReference type="SMART" id="SM00382"/>
    </source>
</evidence>
<feature type="domain" description="AAA+ ATPase" evidence="11">
    <location>
        <begin position="179"/>
        <end position="461"/>
    </location>
</feature>
<dbReference type="KEGG" id="ddu:GF1_28120"/>
<evidence type="ECO:0000313" key="13">
    <source>
        <dbReference type="Proteomes" id="UP001063350"/>
    </source>
</evidence>
<evidence type="ECO:0000256" key="1">
    <source>
        <dbReference type="ARBA" id="ARBA00022722"/>
    </source>
</evidence>
<dbReference type="GO" id="GO:0009338">
    <property type="term" value="C:exodeoxyribonuclease V complex"/>
    <property type="evidence" value="ECO:0007669"/>
    <property type="project" value="InterPro"/>
</dbReference>
<dbReference type="GO" id="GO:0017116">
    <property type="term" value="F:single-stranded DNA helicase activity"/>
    <property type="evidence" value="ECO:0007669"/>
    <property type="project" value="TreeGrafter"/>
</dbReference>
<dbReference type="Pfam" id="PF13538">
    <property type="entry name" value="UvrD_C_2"/>
    <property type="match status" value="1"/>
</dbReference>
<dbReference type="InterPro" id="IPR027785">
    <property type="entry name" value="UvrD-like_helicase_C"/>
</dbReference>
<evidence type="ECO:0000256" key="3">
    <source>
        <dbReference type="ARBA" id="ARBA00022763"/>
    </source>
</evidence>
<dbReference type="SUPFAM" id="SSF52540">
    <property type="entry name" value="P-loop containing nucleoside triphosphate hydrolases"/>
    <property type="match status" value="2"/>
</dbReference>
<evidence type="ECO:0000313" key="12">
    <source>
        <dbReference type="EMBL" id="BCO10436.1"/>
    </source>
</evidence>
<dbReference type="InterPro" id="IPR006344">
    <property type="entry name" value="RecD"/>
</dbReference>
<dbReference type="GO" id="GO:0008854">
    <property type="term" value="F:exodeoxyribonuclease V activity"/>
    <property type="evidence" value="ECO:0007669"/>
    <property type="project" value="InterPro"/>
</dbReference>
<dbReference type="GO" id="GO:0005524">
    <property type="term" value="F:ATP binding"/>
    <property type="evidence" value="ECO:0007669"/>
    <property type="project" value="UniProtKB-KW"/>
</dbReference>
<evidence type="ECO:0000256" key="6">
    <source>
        <dbReference type="ARBA" id="ARBA00022839"/>
    </source>
</evidence>
<keyword evidence="8" id="KW-0238">DNA-binding</keyword>
<dbReference type="Proteomes" id="UP001063350">
    <property type="component" value="Chromosome"/>
</dbReference>
<evidence type="ECO:0000256" key="2">
    <source>
        <dbReference type="ARBA" id="ARBA00022741"/>
    </source>
</evidence>
<dbReference type="Pfam" id="PF21185">
    <property type="entry name" value="RecD_N"/>
    <property type="match status" value="1"/>
</dbReference>
<evidence type="ECO:0000256" key="9">
    <source>
        <dbReference type="ARBA" id="ARBA00023204"/>
    </source>
</evidence>
<evidence type="ECO:0000256" key="7">
    <source>
        <dbReference type="ARBA" id="ARBA00022840"/>
    </source>
</evidence>
<dbReference type="HAMAP" id="MF_01487">
    <property type="entry name" value="RecD"/>
    <property type="match status" value="1"/>
</dbReference>
<dbReference type="SMART" id="SM00382">
    <property type="entry name" value="AAA"/>
    <property type="match status" value="1"/>
</dbReference>
<reference evidence="12" key="1">
    <citation type="submission" date="2020-12" db="EMBL/GenBank/DDBJ databases">
        <title>Desulfobium dissulfuricans gen. nov., sp. nov., a novel mesophilic, sulfate-reducing bacterium isolated from a deep-sea hydrothermal vent.</title>
        <authorList>
            <person name="Hashimoto Y."/>
            <person name="Tame A."/>
            <person name="Sawayama S."/>
            <person name="Miyazaki J."/>
            <person name="Takai K."/>
            <person name="Nakagawa S."/>
        </authorList>
    </citation>
    <scope>NUCLEOTIDE SEQUENCE</scope>
    <source>
        <strain evidence="12">GF1</strain>
    </source>
</reference>
<keyword evidence="1" id="KW-0540">Nuclease</keyword>